<keyword evidence="2" id="KW-1185">Reference proteome</keyword>
<reference evidence="1" key="1">
    <citation type="journal article" date="2020" name="Stud. Mycol.">
        <title>101 Dothideomycetes genomes: a test case for predicting lifestyles and emergence of pathogens.</title>
        <authorList>
            <person name="Haridas S."/>
            <person name="Albert R."/>
            <person name="Binder M."/>
            <person name="Bloem J."/>
            <person name="Labutti K."/>
            <person name="Salamov A."/>
            <person name="Andreopoulos B."/>
            <person name="Baker S."/>
            <person name="Barry K."/>
            <person name="Bills G."/>
            <person name="Bluhm B."/>
            <person name="Cannon C."/>
            <person name="Castanera R."/>
            <person name="Culley D."/>
            <person name="Daum C."/>
            <person name="Ezra D."/>
            <person name="Gonzalez J."/>
            <person name="Henrissat B."/>
            <person name="Kuo A."/>
            <person name="Liang C."/>
            <person name="Lipzen A."/>
            <person name="Lutzoni F."/>
            <person name="Magnuson J."/>
            <person name="Mondo S."/>
            <person name="Nolan M."/>
            <person name="Ohm R."/>
            <person name="Pangilinan J."/>
            <person name="Park H.-J."/>
            <person name="Ramirez L."/>
            <person name="Alfaro M."/>
            <person name="Sun H."/>
            <person name="Tritt A."/>
            <person name="Yoshinaga Y."/>
            <person name="Zwiers L.-H."/>
            <person name="Turgeon B."/>
            <person name="Goodwin S."/>
            <person name="Spatafora J."/>
            <person name="Crous P."/>
            <person name="Grigoriev I."/>
        </authorList>
    </citation>
    <scope>NUCLEOTIDE SEQUENCE</scope>
    <source>
        <strain evidence="1">CBS 122681</strain>
    </source>
</reference>
<proteinExistence type="predicted"/>
<dbReference type="Proteomes" id="UP000799324">
    <property type="component" value="Unassembled WGS sequence"/>
</dbReference>
<dbReference type="EMBL" id="MU004321">
    <property type="protein sequence ID" value="KAF2657836.1"/>
    <property type="molecule type" value="Genomic_DNA"/>
</dbReference>
<dbReference type="AlphaFoldDB" id="A0A6A6TEH6"/>
<name>A0A6A6TEH6_9PLEO</name>
<protein>
    <submittedName>
        <fullName evidence="1">Uncharacterized protein</fullName>
    </submittedName>
</protein>
<sequence>MLQALPHGDYQCRSRLGNRGNLHQALCYFGGLEWFSESRAVLILAHPIVHTAKMLPTVSQQQSTDNTVAELNGPHGSWIATPAQDVQLSLVSTAGEAVRARPPIGQPVASATQSSSNRPFCSGTFADAPRVHLGTPFDRLAVWLSGTAQSTRRLLR</sequence>
<accession>A0A6A6TEH6</accession>
<organism evidence="1 2">
    <name type="scientific">Lophiostoma macrostomum CBS 122681</name>
    <dbReference type="NCBI Taxonomy" id="1314788"/>
    <lineage>
        <taxon>Eukaryota</taxon>
        <taxon>Fungi</taxon>
        <taxon>Dikarya</taxon>
        <taxon>Ascomycota</taxon>
        <taxon>Pezizomycotina</taxon>
        <taxon>Dothideomycetes</taxon>
        <taxon>Pleosporomycetidae</taxon>
        <taxon>Pleosporales</taxon>
        <taxon>Lophiostomataceae</taxon>
        <taxon>Lophiostoma</taxon>
    </lineage>
</organism>
<gene>
    <name evidence="1" type="ORF">K491DRAFT_312672</name>
</gene>
<evidence type="ECO:0000313" key="1">
    <source>
        <dbReference type="EMBL" id="KAF2657836.1"/>
    </source>
</evidence>
<evidence type="ECO:0000313" key="2">
    <source>
        <dbReference type="Proteomes" id="UP000799324"/>
    </source>
</evidence>